<proteinExistence type="predicted"/>
<dbReference type="KEGG" id="mgot:MgSA37_04052"/>
<keyword evidence="2" id="KW-1185">Reference proteome</keyword>
<sequence length="60" mass="6899">MKHLLLYFLFFVGAAFIFIQCAKLFPTKNKTEKHQTKSQPENSLSNANKQNRTVAIATRN</sequence>
<organism evidence="1 2">
    <name type="scientific">Mucilaginibacter gotjawali</name>
    <dbReference type="NCBI Taxonomy" id="1550579"/>
    <lineage>
        <taxon>Bacteria</taxon>
        <taxon>Pseudomonadati</taxon>
        <taxon>Bacteroidota</taxon>
        <taxon>Sphingobacteriia</taxon>
        <taxon>Sphingobacteriales</taxon>
        <taxon>Sphingobacteriaceae</taxon>
        <taxon>Mucilaginibacter</taxon>
    </lineage>
</organism>
<dbReference type="EMBL" id="AP017313">
    <property type="protein sequence ID" value="BAU55860.1"/>
    <property type="molecule type" value="Genomic_DNA"/>
</dbReference>
<gene>
    <name evidence="1" type="ORF">MgSA37_04052</name>
</gene>
<reference evidence="1 2" key="1">
    <citation type="submission" date="2015-12" db="EMBL/GenBank/DDBJ databases">
        <title>Genome sequence of Mucilaginibacter gotjawali.</title>
        <authorList>
            <person name="Lee J.S."/>
            <person name="Lee K.C."/>
            <person name="Kim K.K."/>
            <person name="Lee B.W."/>
        </authorList>
    </citation>
    <scope>NUCLEOTIDE SEQUENCE [LARGE SCALE GENOMIC DNA]</scope>
    <source>
        <strain evidence="1 2">SA3-7</strain>
    </source>
</reference>
<dbReference type="AlphaFoldDB" id="A0A0X8X534"/>
<evidence type="ECO:0000313" key="2">
    <source>
        <dbReference type="Proteomes" id="UP000218263"/>
    </source>
</evidence>
<protein>
    <submittedName>
        <fullName evidence="1">Uncharacterized protein</fullName>
    </submittedName>
</protein>
<evidence type="ECO:0000313" key="1">
    <source>
        <dbReference type="EMBL" id="BAU55860.1"/>
    </source>
</evidence>
<dbReference type="Proteomes" id="UP000218263">
    <property type="component" value="Chromosome"/>
</dbReference>
<name>A0A0X8X534_9SPHI</name>
<accession>A0A0X8X534</accession>